<dbReference type="Proteomes" id="UP000268652">
    <property type="component" value="Unassembled WGS sequence"/>
</dbReference>
<keyword evidence="2" id="KW-0808">Transferase</keyword>
<dbReference type="RefSeq" id="WP_120698356.1">
    <property type="nucleotide sequence ID" value="NZ_RBDX01000020.1"/>
</dbReference>
<gene>
    <name evidence="3" type="ORF">D7318_19295</name>
    <name evidence="2" type="ORF">D7319_21865</name>
</gene>
<keyword evidence="4" id="KW-1185">Reference proteome</keyword>
<dbReference type="InterPro" id="IPR000182">
    <property type="entry name" value="GNAT_dom"/>
</dbReference>
<dbReference type="OrthoDB" id="5638018at2"/>
<dbReference type="EMBL" id="RBDX01000020">
    <property type="protein sequence ID" value="RKN06445.1"/>
    <property type="molecule type" value="Genomic_DNA"/>
</dbReference>
<accession>A0A3A9VZK0</accession>
<dbReference type="Proteomes" id="UP000275024">
    <property type="component" value="Unassembled WGS sequence"/>
</dbReference>
<dbReference type="PROSITE" id="PS51186">
    <property type="entry name" value="GNAT"/>
    <property type="match status" value="1"/>
</dbReference>
<evidence type="ECO:0000313" key="5">
    <source>
        <dbReference type="Proteomes" id="UP000275024"/>
    </source>
</evidence>
<sequence>MAISPELARVHAFLTGFARRQAPRVAEVPGGFAVRDDALRYSHHDNQLFIDAPVEPAALPGLADEALNGLAHRLITVLDDGLGQACVPALTGAGYTHEANLLMLHTGPVPRAGAAEPVELAAFAEPLSRRWRGFLPHADDEAVRQLVERRTARHRGAATVHFIGARTSEGEVASWADLYLEPALGIGQFEDFLTAERHLGKGYGTAVLTTALHLASAAGCATRFLVASEDDWPRHWYARRGFTAIGRTHTFERG</sequence>
<dbReference type="GO" id="GO:0016747">
    <property type="term" value="F:acyltransferase activity, transferring groups other than amino-acyl groups"/>
    <property type="evidence" value="ECO:0007669"/>
    <property type="project" value="InterPro"/>
</dbReference>
<dbReference type="AlphaFoldDB" id="A0A3A9VZK0"/>
<organism evidence="2 5">
    <name type="scientific">Streptomyces radicis</name>
    <dbReference type="NCBI Taxonomy" id="1750517"/>
    <lineage>
        <taxon>Bacteria</taxon>
        <taxon>Bacillati</taxon>
        <taxon>Actinomycetota</taxon>
        <taxon>Actinomycetes</taxon>
        <taxon>Kitasatosporales</taxon>
        <taxon>Streptomycetaceae</taxon>
        <taxon>Streptomyces</taxon>
    </lineage>
</organism>
<proteinExistence type="predicted"/>
<dbReference type="SUPFAM" id="SSF55729">
    <property type="entry name" value="Acyl-CoA N-acyltransferases (Nat)"/>
    <property type="match status" value="1"/>
</dbReference>
<dbReference type="Gene3D" id="3.40.630.30">
    <property type="match status" value="1"/>
</dbReference>
<dbReference type="InterPro" id="IPR016181">
    <property type="entry name" value="Acyl_CoA_acyltransferase"/>
</dbReference>
<dbReference type="Pfam" id="PF00583">
    <property type="entry name" value="Acetyltransf_1"/>
    <property type="match status" value="1"/>
</dbReference>
<evidence type="ECO:0000313" key="2">
    <source>
        <dbReference type="EMBL" id="RKN06445.1"/>
    </source>
</evidence>
<evidence type="ECO:0000259" key="1">
    <source>
        <dbReference type="PROSITE" id="PS51186"/>
    </source>
</evidence>
<dbReference type="EMBL" id="RBDY01000014">
    <property type="protein sequence ID" value="RKN20296.1"/>
    <property type="molecule type" value="Genomic_DNA"/>
</dbReference>
<comment type="caution">
    <text evidence="2">The sequence shown here is derived from an EMBL/GenBank/DDBJ whole genome shotgun (WGS) entry which is preliminary data.</text>
</comment>
<protein>
    <submittedName>
        <fullName evidence="2">GNAT family N-acetyltransferase</fullName>
    </submittedName>
</protein>
<feature type="domain" description="N-acetyltransferase" evidence="1">
    <location>
        <begin position="110"/>
        <end position="254"/>
    </location>
</feature>
<evidence type="ECO:0000313" key="4">
    <source>
        <dbReference type="Proteomes" id="UP000268652"/>
    </source>
</evidence>
<name>A0A3A9VZK0_9ACTN</name>
<reference evidence="4 5" key="1">
    <citation type="submission" date="2018-09" db="EMBL/GenBank/DDBJ databases">
        <title>Streptomyces sp. nov. DS1-2, an endophytic actinomycete isolated from roots of Dendrobium scabrilingue.</title>
        <authorList>
            <person name="Kuncharoen N."/>
            <person name="Kudo T."/>
            <person name="Ohkuma M."/>
            <person name="Yuki M."/>
            <person name="Tanasupawat S."/>
        </authorList>
    </citation>
    <scope>NUCLEOTIDE SEQUENCE [LARGE SCALE GENOMIC DNA]</scope>
    <source>
        <strain evidence="2 5">AZ1-7</strain>
        <strain evidence="3 4">DS1-2</strain>
    </source>
</reference>
<evidence type="ECO:0000313" key="3">
    <source>
        <dbReference type="EMBL" id="RKN20296.1"/>
    </source>
</evidence>